<comment type="caution">
    <text evidence="2">The sequence shown here is derived from an EMBL/GenBank/DDBJ whole genome shotgun (WGS) entry which is preliminary data.</text>
</comment>
<evidence type="ECO:0000313" key="3">
    <source>
        <dbReference type="Proteomes" id="UP001642464"/>
    </source>
</evidence>
<protein>
    <submittedName>
        <fullName evidence="2">Uncharacterized protein</fullName>
    </submittedName>
</protein>
<sequence>MIVGQTHGGIIGGSAGTVVHHYVDGSSAGGIVGGDIGTGGTVVHHYVDGSSAGGIVGGDIGTGGTVVHHYVDGSSGSGIVGGGHYVGSSIGGVIPATHYVGGTSSVGGIMHGGVQDHVHVTHYTVPAPVPQPVTPQVKVKQVVQNHYGTVYRKVPVNHYVHVKTPEQPPIVHTVKVMTPAKTYSCDGVGDQADPTWSDKHTRWCCYKYGTFCPKTVVDKNIYHTVVKTQPVRVPVPEPMPTHAPIVKTIRHTYHVPSPPQYVHVPVPGPTVVKPVVVPESVPVPVPQPPQVINVKKPYTVHVPGPNHYVHVPVPSPPHIVTKYHTKWNTVVDHAHTMTYNCDTGVDDWHSLWTHAKQRWCCSHKFVGCPGSVSTGLDSVGSTLAGDSLASSFGSDYGSLGSSSLTSGASDSDLSASTLSSGALSSSDFSSDLSGSTLSSGALSSSGFSSGLSYEVDPEAVRTEERMGSYSQVSNMEMATGADSANGANVLPLANEEDQLHLDLDQTQGSSRQRGAAQSGNIKENHLVPVPIPPPPRKVITHPGGRGRGRLEAHLVDETAALLPHYHTITKTEPVNVPVPVPVPAPPAQVITHVKNVPIHDAPQIVRVPTPGAPISVPRYVHQKHYVPAPEPSPPQYRNVPVPIPVKEPGKVIKVPTPLPPQTVVRNKVIYKTKHLRVQHIYDCAAGYSNWNSGWSSAKKSWCCAHEQKGCPGSHSGHLTKTVVTGVTQHEGPTYYHHLGTVPYHHIHHIHHYHTYHTHSYANYDNSDGLSTVIHSNSGDTLNGIGSGYTGSTSGSFGTGSFDTDTGSLSDASWHGGDLTNEDVMAPRRLQAIAAEALPSGASIAGHYVDGSDASIGQSHYIDGTGGATRVIHSSYADSADSGTASSYADGILHGGHYVDSASTGIHDGQYTDGSSSLSSLGDLVHEGHYGSSSGQILHDGWSTIHPEEHVHHVHVTHYTVPAPVPQPVEPQTHVHEVVRRHYGTVYRKVPVNHYVHVKMPQQPPIVHTVKVMAPAKTYSCNGVGDQPDPSWSDKHTRWCCYKYGTFCPKTVIDKNIYHTVVKKQPVKVPVPEPMPTHPPIVKTIHHTYHVPSPPRYVHVPVPGPTVVKNVVVPENVPVPVPEPPQVINVKKPYTVHVPGKNHYVHVPVPSPPHIVTKYHTHWNTVVDHGDTATYDCHAGFSDWHSLWSHAKQRWCCSNKFVGCPGSWHGAIAHTTHVTHVHHIHHYHSGSYPGGWHSHSWSSSDGYHPLKK</sequence>
<evidence type="ECO:0000256" key="1">
    <source>
        <dbReference type="SAM" id="MobiDB-lite"/>
    </source>
</evidence>
<feature type="compositionally biased region" description="Polar residues" evidence="1">
    <location>
        <begin position="505"/>
        <end position="521"/>
    </location>
</feature>
<name>A0ABP0SHY8_9DINO</name>
<feature type="region of interest" description="Disordered" evidence="1">
    <location>
        <begin position="505"/>
        <end position="536"/>
    </location>
</feature>
<proteinExistence type="predicted"/>
<reference evidence="2 3" key="1">
    <citation type="submission" date="2024-02" db="EMBL/GenBank/DDBJ databases">
        <authorList>
            <person name="Chen Y."/>
            <person name="Shah S."/>
            <person name="Dougan E. K."/>
            <person name="Thang M."/>
            <person name="Chan C."/>
        </authorList>
    </citation>
    <scope>NUCLEOTIDE SEQUENCE [LARGE SCALE GENOMIC DNA]</scope>
</reference>
<organism evidence="2 3">
    <name type="scientific">Durusdinium trenchii</name>
    <dbReference type="NCBI Taxonomy" id="1381693"/>
    <lineage>
        <taxon>Eukaryota</taxon>
        <taxon>Sar</taxon>
        <taxon>Alveolata</taxon>
        <taxon>Dinophyceae</taxon>
        <taxon>Suessiales</taxon>
        <taxon>Symbiodiniaceae</taxon>
        <taxon>Durusdinium</taxon>
    </lineage>
</organism>
<gene>
    <name evidence="2" type="ORF">SCF082_LOCUS51944</name>
</gene>
<keyword evidence="3" id="KW-1185">Reference proteome</keyword>
<dbReference type="Proteomes" id="UP001642464">
    <property type="component" value="Unassembled WGS sequence"/>
</dbReference>
<evidence type="ECO:0000313" key="2">
    <source>
        <dbReference type="EMBL" id="CAK9111989.1"/>
    </source>
</evidence>
<dbReference type="EMBL" id="CAXAMM010043840">
    <property type="protein sequence ID" value="CAK9111989.1"/>
    <property type="molecule type" value="Genomic_DNA"/>
</dbReference>
<accession>A0ABP0SHY8</accession>